<protein>
    <submittedName>
        <fullName evidence="3">Twitching motility protein PilH</fullName>
    </submittedName>
</protein>
<sequence length="167" mass="18280">MRLFSLKNLFKRSSAADAITERRKRPRPDNGYDVTILVVDDSPTVIAAFTKVLSQAGFQVITAMNGDDGVSMAKAEQPDLILMDVVMPGINGYQATRQLRQEPITADTPIIIVSGTQQNTEQMWGRKAGANGFISKPIDREAFFGKIFECLGEDKLRAKSTDTGNPG</sequence>
<dbReference type="PANTHER" id="PTHR44591:SF20">
    <property type="entry name" value="PROTEIN PILH"/>
    <property type="match status" value="1"/>
</dbReference>
<keyword evidence="1" id="KW-0597">Phosphoprotein</keyword>
<dbReference type="Pfam" id="PF00072">
    <property type="entry name" value="Response_reg"/>
    <property type="match status" value="1"/>
</dbReference>
<dbReference type="Gene3D" id="3.40.50.2300">
    <property type="match status" value="1"/>
</dbReference>
<dbReference type="SUPFAM" id="SSF52172">
    <property type="entry name" value="CheY-like"/>
    <property type="match status" value="1"/>
</dbReference>
<dbReference type="SMART" id="SM00448">
    <property type="entry name" value="REC"/>
    <property type="match status" value="1"/>
</dbReference>
<dbReference type="PANTHER" id="PTHR44591">
    <property type="entry name" value="STRESS RESPONSE REGULATOR PROTEIN 1"/>
    <property type="match status" value="1"/>
</dbReference>
<dbReference type="AlphaFoldDB" id="A0A3B1AKR6"/>
<dbReference type="InterPro" id="IPR050595">
    <property type="entry name" value="Bact_response_regulator"/>
</dbReference>
<proteinExistence type="predicted"/>
<evidence type="ECO:0000313" key="3">
    <source>
        <dbReference type="EMBL" id="VAX00563.1"/>
    </source>
</evidence>
<dbReference type="InterPro" id="IPR001789">
    <property type="entry name" value="Sig_transdc_resp-reg_receiver"/>
</dbReference>
<organism evidence="3">
    <name type="scientific">hydrothermal vent metagenome</name>
    <dbReference type="NCBI Taxonomy" id="652676"/>
    <lineage>
        <taxon>unclassified sequences</taxon>
        <taxon>metagenomes</taxon>
        <taxon>ecological metagenomes</taxon>
    </lineage>
</organism>
<feature type="domain" description="Response regulatory" evidence="2">
    <location>
        <begin position="35"/>
        <end position="151"/>
    </location>
</feature>
<accession>A0A3B1AKR6</accession>
<dbReference type="GO" id="GO:0000160">
    <property type="term" value="P:phosphorelay signal transduction system"/>
    <property type="evidence" value="ECO:0007669"/>
    <property type="project" value="InterPro"/>
</dbReference>
<evidence type="ECO:0000256" key="1">
    <source>
        <dbReference type="ARBA" id="ARBA00022553"/>
    </source>
</evidence>
<dbReference type="EMBL" id="UOFU01000205">
    <property type="protein sequence ID" value="VAX00563.1"/>
    <property type="molecule type" value="Genomic_DNA"/>
</dbReference>
<name>A0A3B1AKR6_9ZZZZ</name>
<gene>
    <name evidence="3" type="ORF">MNBD_GAMMA20-2007</name>
</gene>
<dbReference type="PROSITE" id="PS50110">
    <property type="entry name" value="RESPONSE_REGULATORY"/>
    <property type="match status" value="1"/>
</dbReference>
<dbReference type="InterPro" id="IPR011006">
    <property type="entry name" value="CheY-like_superfamily"/>
</dbReference>
<reference evidence="3" key="1">
    <citation type="submission" date="2018-06" db="EMBL/GenBank/DDBJ databases">
        <authorList>
            <person name="Zhirakovskaya E."/>
        </authorList>
    </citation>
    <scope>NUCLEOTIDE SEQUENCE</scope>
</reference>
<evidence type="ECO:0000259" key="2">
    <source>
        <dbReference type="PROSITE" id="PS50110"/>
    </source>
</evidence>